<comment type="similarity">
    <text evidence="5 7 9">Belongs to the PTH family.</text>
</comment>
<reference evidence="11" key="1">
    <citation type="journal article" date="2019" name="Int. J. Syst. Evol. Microbiol.">
        <title>The Global Catalogue of Microorganisms (GCM) 10K type strain sequencing project: providing services to taxonomists for standard genome sequencing and annotation.</title>
        <authorList>
            <consortium name="The Broad Institute Genomics Platform"/>
            <consortium name="The Broad Institute Genome Sequencing Center for Infectious Disease"/>
            <person name="Wu L."/>
            <person name="Ma J."/>
        </authorList>
    </citation>
    <scope>NUCLEOTIDE SEQUENCE [LARGE SCALE GENOMIC DNA]</scope>
    <source>
        <strain evidence="11">JCM 17925</strain>
    </source>
</reference>
<evidence type="ECO:0000256" key="8">
    <source>
        <dbReference type="RuleBase" id="RU000673"/>
    </source>
</evidence>
<feature type="site" description="Stabilizes the basic form of H active site to accept a proton" evidence="7">
    <location>
        <position position="93"/>
    </location>
</feature>
<dbReference type="PANTHER" id="PTHR17224">
    <property type="entry name" value="PEPTIDYL-TRNA HYDROLASE"/>
    <property type="match status" value="1"/>
</dbReference>
<comment type="subcellular location">
    <subcellularLocation>
        <location evidence="7">Cytoplasm</location>
    </subcellularLocation>
</comment>
<keyword evidence="3 7" id="KW-0378">Hydrolase</keyword>
<dbReference type="SUPFAM" id="SSF53178">
    <property type="entry name" value="Peptidyl-tRNA hydrolase-like"/>
    <property type="match status" value="1"/>
</dbReference>
<dbReference type="RefSeq" id="WP_345264543.1">
    <property type="nucleotide sequence ID" value="NZ_BAABHB010000002.1"/>
</dbReference>
<comment type="catalytic activity">
    <reaction evidence="7 8">
        <text>an N-acyl-L-alpha-aminoacyl-tRNA + H2O = an N-acyl-L-amino acid + a tRNA + H(+)</text>
        <dbReference type="Rhea" id="RHEA:54448"/>
        <dbReference type="Rhea" id="RHEA-COMP:10123"/>
        <dbReference type="Rhea" id="RHEA-COMP:13883"/>
        <dbReference type="ChEBI" id="CHEBI:15377"/>
        <dbReference type="ChEBI" id="CHEBI:15378"/>
        <dbReference type="ChEBI" id="CHEBI:59874"/>
        <dbReference type="ChEBI" id="CHEBI:78442"/>
        <dbReference type="ChEBI" id="CHEBI:138191"/>
        <dbReference type="EC" id="3.1.1.29"/>
    </reaction>
</comment>
<feature type="binding site" evidence="7">
    <location>
        <position position="68"/>
    </location>
    <ligand>
        <name>tRNA</name>
        <dbReference type="ChEBI" id="CHEBI:17843"/>
    </ligand>
</feature>
<accession>A0ABP8K1G3</accession>
<feature type="active site" description="Proton acceptor" evidence="7">
    <location>
        <position position="22"/>
    </location>
</feature>
<evidence type="ECO:0000256" key="5">
    <source>
        <dbReference type="ARBA" id="ARBA00038063"/>
    </source>
</evidence>
<dbReference type="Gene3D" id="3.40.50.1470">
    <property type="entry name" value="Peptidyl-tRNA hydrolase"/>
    <property type="match status" value="1"/>
</dbReference>
<comment type="subunit">
    <text evidence="7">Monomer.</text>
</comment>
<evidence type="ECO:0000256" key="7">
    <source>
        <dbReference type="HAMAP-Rule" id="MF_00083"/>
    </source>
</evidence>
<name>A0ABP8K1G3_9BACT</name>
<gene>
    <name evidence="7 10" type="primary">pth</name>
    <name evidence="10" type="ORF">GCM10023187_09870</name>
</gene>
<feature type="binding site" evidence="7">
    <location>
        <position position="114"/>
    </location>
    <ligand>
        <name>tRNA</name>
        <dbReference type="ChEBI" id="CHEBI:17843"/>
    </ligand>
</feature>
<keyword evidence="4 7" id="KW-0694">RNA-binding</keyword>
<feature type="binding site" evidence="7">
    <location>
        <position position="66"/>
    </location>
    <ligand>
        <name>tRNA</name>
        <dbReference type="ChEBI" id="CHEBI:17843"/>
    </ligand>
</feature>
<keyword evidence="7" id="KW-0963">Cytoplasm</keyword>
<dbReference type="Proteomes" id="UP001500936">
    <property type="component" value="Unassembled WGS sequence"/>
</dbReference>
<organism evidence="10 11">
    <name type="scientific">Nibrella viscosa</name>
    <dbReference type="NCBI Taxonomy" id="1084524"/>
    <lineage>
        <taxon>Bacteria</taxon>
        <taxon>Pseudomonadati</taxon>
        <taxon>Bacteroidota</taxon>
        <taxon>Cytophagia</taxon>
        <taxon>Cytophagales</taxon>
        <taxon>Spirosomataceae</taxon>
        <taxon>Nibrella</taxon>
    </lineage>
</organism>
<dbReference type="GO" id="GO:0016787">
    <property type="term" value="F:hydrolase activity"/>
    <property type="evidence" value="ECO:0007669"/>
    <property type="project" value="UniProtKB-KW"/>
</dbReference>
<dbReference type="CDD" id="cd00462">
    <property type="entry name" value="PTH"/>
    <property type="match status" value="1"/>
</dbReference>
<dbReference type="PROSITE" id="PS01195">
    <property type="entry name" value="PEPT_TRNA_HYDROL_1"/>
    <property type="match status" value="1"/>
</dbReference>
<comment type="caution">
    <text evidence="10">The sequence shown here is derived from an EMBL/GenBank/DDBJ whole genome shotgun (WGS) entry which is preliminary data.</text>
</comment>
<evidence type="ECO:0000256" key="3">
    <source>
        <dbReference type="ARBA" id="ARBA00022801"/>
    </source>
</evidence>
<comment type="function">
    <text evidence="7">Hydrolyzes ribosome-free peptidyl-tRNAs (with 1 or more amino acids incorporated), which drop off the ribosome during protein synthesis, or as a result of ribosome stalling.</text>
</comment>
<evidence type="ECO:0000256" key="1">
    <source>
        <dbReference type="ARBA" id="ARBA00013260"/>
    </source>
</evidence>
<dbReference type="NCBIfam" id="TIGR00447">
    <property type="entry name" value="pth"/>
    <property type="match status" value="1"/>
</dbReference>
<dbReference type="PANTHER" id="PTHR17224:SF1">
    <property type="entry name" value="PEPTIDYL-TRNA HYDROLASE"/>
    <property type="match status" value="1"/>
</dbReference>
<dbReference type="HAMAP" id="MF_00083">
    <property type="entry name" value="Pept_tRNA_hydro_bact"/>
    <property type="match status" value="1"/>
</dbReference>
<keyword evidence="2 7" id="KW-0820">tRNA-binding</keyword>
<dbReference type="EC" id="3.1.1.29" evidence="1 7"/>
<protein>
    <recommendedName>
        <fullName evidence="6 7">Peptidyl-tRNA hydrolase</fullName>
        <shortName evidence="7">Pth</shortName>
        <ecNumber evidence="1 7">3.1.1.29</ecNumber>
    </recommendedName>
</protein>
<proteinExistence type="inferred from homology"/>
<comment type="function">
    <text evidence="7">Catalyzes the release of premature peptidyl moieties from peptidyl-tRNA molecules trapped in stalled 50S ribosomal subunits, and thus maintains levels of free tRNAs and 50S ribosomes.</text>
</comment>
<feature type="site" description="Discriminates between blocked and unblocked aminoacyl-tRNA" evidence="7">
    <location>
        <position position="12"/>
    </location>
</feature>
<dbReference type="EMBL" id="BAABHB010000002">
    <property type="protein sequence ID" value="GAA4398833.1"/>
    <property type="molecule type" value="Genomic_DNA"/>
</dbReference>
<evidence type="ECO:0000256" key="9">
    <source>
        <dbReference type="RuleBase" id="RU004320"/>
    </source>
</evidence>
<evidence type="ECO:0000313" key="11">
    <source>
        <dbReference type="Proteomes" id="UP001500936"/>
    </source>
</evidence>
<evidence type="ECO:0000256" key="2">
    <source>
        <dbReference type="ARBA" id="ARBA00022555"/>
    </source>
</evidence>
<feature type="binding site" evidence="7">
    <location>
        <position position="17"/>
    </location>
    <ligand>
        <name>tRNA</name>
        <dbReference type="ChEBI" id="CHEBI:17843"/>
    </ligand>
</feature>
<sequence length="188" mass="21246">MSSKFLVVGLGNIGPEYALTRHNAGFMVLDRLAAQNDFRFSMQRLAYTAEWRHKGRQIVLIKPTTYMNLSGRAVSYYMKQENIPVDNLLVITDDKDLPFGKLRLRSKGSPGGHNGLRNIDEVLNSQEYARLRFGIGSQFSKGRQVDFVLGQFPDEEVEQLPEVLDRAGDAVISFCTIGIQQTMNIFNQ</sequence>
<dbReference type="InterPro" id="IPR018171">
    <property type="entry name" value="Pept_tRNA_hydro_CS"/>
</dbReference>
<dbReference type="InterPro" id="IPR036416">
    <property type="entry name" value="Pept_tRNA_hydro_sf"/>
</dbReference>
<evidence type="ECO:0000313" key="10">
    <source>
        <dbReference type="EMBL" id="GAA4398833.1"/>
    </source>
</evidence>
<dbReference type="Pfam" id="PF01195">
    <property type="entry name" value="Pept_tRNA_hydro"/>
    <property type="match status" value="1"/>
</dbReference>
<dbReference type="InterPro" id="IPR001328">
    <property type="entry name" value="Pept_tRNA_hydro"/>
</dbReference>
<evidence type="ECO:0000256" key="6">
    <source>
        <dbReference type="ARBA" id="ARBA00050038"/>
    </source>
</evidence>
<dbReference type="PROSITE" id="PS01196">
    <property type="entry name" value="PEPT_TRNA_HYDROL_2"/>
    <property type="match status" value="1"/>
</dbReference>
<keyword evidence="11" id="KW-1185">Reference proteome</keyword>
<evidence type="ECO:0000256" key="4">
    <source>
        <dbReference type="ARBA" id="ARBA00022884"/>
    </source>
</evidence>